<dbReference type="EMBL" id="JACHIV010000001">
    <property type="protein sequence ID" value="MBB5070596.1"/>
    <property type="molecule type" value="Genomic_DNA"/>
</dbReference>
<evidence type="ECO:0000259" key="2">
    <source>
        <dbReference type="Pfam" id="PF03972"/>
    </source>
</evidence>
<sequence>MTAPQTLSARMAEFVSATTFDDIPDAVLHDARNHVLDALGSALGSSAMNFGDAVHTAAQRLGSGQEAHAVGYGTALPAPSAALVNGTLIHGFDFDDTHVGAVYHATAPALAGALAAAEEAGASGRRLLLGYVLGMEIGCRIAEAGAGRFHARGFHPTGIAGTFAAACAAASIRGVAPETVRNALGLCGSQAGGLLEIRNSWLKRVHPGWAAHSGLIALTLAESGFSGPVTVFEGTKGLFATHLGFVPDAAGLGLDTLGERWMTAETAYKPYPCCHFTHAFADAAFQVLDELGVATVRAADVTRIVCPTSPGVMPEVTEPAAVKIAPATTYDAMFSVQYAVASVLVRGRLDLATFYDDPLDDPEVLAVARLVECPPDPDSDYPARFPGEVRLHLGDGREITRRVTASRGTPGNRFTDEDVMAKFLGNATRRTSREQAETVARTVRGLGVESDVDSLVMSLDAEVRR</sequence>
<dbReference type="InterPro" id="IPR042188">
    <property type="entry name" value="MmgE/PrpD_sf_2"/>
</dbReference>
<dbReference type="InterPro" id="IPR045336">
    <property type="entry name" value="MmgE_PrpD_N"/>
</dbReference>
<gene>
    <name evidence="4" type="ORF">BJ969_003684</name>
</gene>
<dbReference type="Gene3D" id="3.30.1330.120">
    <property type="entry name" value="2-methylcitrate dehydratase PrpD"/>
    <property type="match status" value="1"/>
</dbReference>
<evidence type="ECO:0000259" key="3">
    <source>
        <dbReference type="Pfam" id="PF19305"/>
    </source>
</evidence>
<evidence type="ECO:0000313" key="4">
    <source>
        <dbReference type="EMBL" id="MBB5070596.1"/>
    </source>
</evidence>
<dbReference type="Proteomes" id="UP000580474">
    <property type="component" value="Unassembled WGS sequence"/>
</dbReference>
<keyword evidence="5" id="KW-1185">Reference proteome</keyword>
<comment type="caution">
    <text evidence="4">The sequence shown here is derived from an EMBL/GenBank/DDBJ whole genome shotgun (WGS) entry which is preliminary data.</text>
</comment>
<protein>
    <submittedName>
        <fullName evidence="4">2-methylcitrate dehydratase PrpD</fullName>
    </submittedName>
</protein>
<dbReference type="RefSeq" id="WP_184480305.1">
    <property type="nucleotide sequence ID" value="NZ_JACHIV010000001.1"/>
</dbReference>
<dbReference type="Gene3D" id="1.10.4100.10">
    <property type="entry name" value="2-methylcitrate dehydratase PrpD"/>
    <property type="match status" value="1"/>
</dbReference>
<proteinExistence type="inferred from homology"/>
<feature type="domain" description="MmgE/PrpD C-terminal" evidence="3">
    <location>
        <begin position="271"/>
        <end position="440"/>
    </location>
</feature>
<evidence type="ECO:0000256" key="1">
    <source>
        <dbReference type="ARBA" id="ARBA00006174"/>
    </source>
</evidence>
<dbReference type="PANTHER" id="PTHR16943:SF8">
    <property type="entry name" value="2-METHYLCITRATE DEHYDRATASE"/>
    <property type="match status" value="1"/>
</dbReference>
<evidence type="ECO:0000313" key="5">
    <source>
        <dbReference type="Proteomes" id="UP000580474"/>
    </source>
</evidence>
<dbReference type="SUPFAM" id="SSF103378">
    <property type="entry name" value="2-methylcitrate dehydratase PrpD"/>
    <property type="match status" value="1"/>
</dbReference>
<accession>A0A840NE17</accession>
<dbReference type="PANTHER" id="PTHR16943">
    <property type="entry name" value="2-METHYLCITRATE DEHYDRATASE-RELATED"/>
    <property type="match status" value="1"/>
</dbReference>
<dbReference type="InterPro" id="IPR005656">
    <property type="entry name" value="MmgE_PrpD"/>
</dbReference>
<reference evidence="4 5" key="1">
    <citation type="submission" date="2020-08" db="EMBL/GenBank/DDBJ databases">
        <title>Sequencing the genomes of 1000 actinobacteria strains.</title>
        <authorList>
            <person name="Klenk H.-P."/>
        </authorList>
    </citation>
    <scope>NUCLEOTIDE SEQUENCE [LARGE SCALE GENOMIC DNA]</scope>
    <source>
        <strain evidence="4 5">DSM 45582</strain>
    </source>
</reference>
<comment type="similarity">
    <text evidence="1">Belongs to the PrpD family.</text>
</comment>
<name>A0A840NE17_9PSEU</name>
<dbReference type="Pfam" id="PF03972">
    <property type="entry name" value="MmgE_PrpD_N"/>
    <property type="match status" value="1"/>
</dbReference>
<dbReference type="InterPro" id="IPR036148">
    <property type="entry name" value="MmgE/PrpD_sf"/>
</dbReference>
<organism evidence="4 5">
    <name type="scientific">Saccharopolyspora gloriosae</name>
    <dbReference type="NCBI Taxonomy" id="455344"/>
    <lineage>
        <taxon>Bacteria</taxon>
        <taxon>Bacillati</taxon>
        <taxon>Actinomycetota</taxon>
        <taxon>Actinomycetes</taxon>
        <taxon>Pseudonocardiales</taxon>
        <taxon>Pseudonocardiaceae</taxon>
        <taxon>Saccharopolyspora</taxon>
    </lineage>
</organism>
<dbReference type="InterPro" id="IPR042183">
    <property type="entry name" value="MmgE/PrpD_sf_1"/>
</dbReference>
<dbReference type="GO" id="GO:0016829">
    <property type="term" value="F:lyase activity"/>
    <property type="evidence" value="ECO:0007669"/>
    <property type="project" value="InterPro"/>
</dbReference>
<feature type="domain" description="MmgE/PrpD N-terminal" evidence="2">
    <location>
        <begin position="10"/>
        <end position="243"/>
    </location>
</feature>
<dbReference type="Pfam" id="PF19305">
    <property type="entry name" value="MmgE_PrpD_C"/>
    <property type="match status" value="1"/>
</dbReference>
<dbReference type="InterPro" id="IPR045337">
    <property type="entry name" value="MmgE_PrpD_C"/>
</dbReference>
<dbReference type="AlphaFoldDB" id="A0A840NE17"/>